<evidence type="ECO:0000259" key="13">
    <source>
        <dbReference type="Pfam" id="PF21634"/>
    </source>
</evidence>
<protein>
    <recommendedName>
        <fullName evidence="3">RNA helicase</fullName>
        <ecNumber evidence="3">3.6.4.13</ecNumber>
    </recommendedName>
</protein>
<dbReference type="PANTHER" id="PTHR45418:SF1">
    <property type="entry name" value="CANCER_TESTIS ANTIGEN 55"/>
    <property type="match status" value="1"/>
</dbReference>
<dbReference type="InterPro" id="IPR047187">
    <property type="entry name" value="SF1_C_Upf1"/>
</dbReference>
<evidence type="ECO:0000256" key="4">
    <source>
        <dbReference type="ARBA" id="ARBA00022490"/>
    </source>
</evidence>
<dbReference type="PANTHER" id="PTHR45418">
    <property type="entry name" value="CANCER/TESTIS ANTIGEN 55"/>
    <property type="match status" value="1"/>
</dbReference>
<comment type="similarity">
    <text evidence="2">Belongs to the DNA2/NAM7 helicase family. SDE3 subfamily.</text>
</comment>
<keyword evidence="7" id="KW-0347">Helicase</keyword>
<accession>A0A3P8VAR5</accession>
<dbReference type="GeneTree" id="ENSGT00940000165903"/>
<evidence type="ECO:0000256" key="2">
    <source>
        <dbReference type="ARBA" id="ARBA00005601"/>
    </source>
</evidence>
<dbReference type="InterPro" id="IPR041677">
    <property type="entry name" value="DNA2/NAM7_AAA_11"/>
</dbReference>
<organism evidence="14 15">
    <name type="scientific">Cynoglossus semilaevis</name>
    <name type="common">Tongue sole</name>
    <dbReference type="NCBI Taxonomy" id="244447"/>
    <lineage>
        <taxon>Eukaryota</taxon>
        <taxon>Metazoa</taxon>
        <taxon>Chordata</taxon>
        <taxon>Craniata</taxon>
        <taxon>Vertebrata</taxon>
        <taxon>Euteleostomi</taxon>
        <taxon>Actinopterygii</taxon>
        <taxon>Neopterygii</taxon>
        <taxon>Teleostei</taxon>
        <taxon>Neoteleostei</taxon>
        <taxon>Acanthomorphata</taxon>
        <taxon>Carangaria</taxon>
        <taxon>Pleuronectiformes</taxon>
        <taxon>Pleuronectoidei</taxon>
        <taxon>Cynoglossidae</taxon>
        <taxon>Cynoglossinae</taxon>
        <taxon>Cynoglossus</taxon>
    </lineage>
</organism>
<dbReference type="GO" id="GO:0016787">
    <property type="term" value="F:hydrolase activity"/>
    <property type="evidence" value="ECO:0007669"/>
    <property type="project" value="UniProtKB-KW"/>
</dbReference>
<dbReference type="InterPro" id="IPR041679">
    <property type="entry name" value="DNA2/NAM7-like_C"/>
</dbReference>
<feature type="transmembrane region" description="Helical" evidence="10">
    <location>
        <begin position="342"/>
        <end position="361"/>
    </location>
</feature>
<evidence type="ECO:0000256" key="8">
    <source>
        <dbReference type="ARBA" id="ARBA00022840"/>
    </source>
</evidence>
<dbReference type="GO" id="GO:0005524">
    <property type="term" value="F:ATP binding"/>
    <property type="evidence" value="ECO:0007669"/>
    <property type="project" value="UniProtKB-KW"/>
</dbReference>
<evidence type="ECO:0000313" key="14">
    <source>
        <dbReference type="Ensembl" id="ENSCSEP00000011274.1"/>
    </source>
</evidence>
<evidence type="ECO:0000256" key="5">
    <source>
        <dbReference type="ARBA" id="ARBA00022741"/>
    </source>
</evidence>
<keyword evidence="4" id="KW-0963">Cytoplasm</keyword>
<evidence type="ECO:0000256" key="3">
    <source>
        <dbReference type="ARBA" id="ARBA00012552"/>
    </source>
</evidence>
<feature type="domain" description="DNA2/NAM7 helicase helicase" evidence="11">
    <location>
        <begin position="659"/>
        <end position="728"/>
    </location>
</feature>
<keyword evidence="6" id="KW-0378">Hydrolase</keyword>
<evidence type="ECO:0000259" key="11">
    <source>
        <dbReference type="Pfam" id="PF13086"/>
    </source>
</evidence>
<keyword evidence="5" id="KW-0547">Nucleotide-binding</keyword>
<feature type="domain" description="Helicase MOV-10-like beta-barrel" evidence="13">
    <location>
        <begin position="437"/>
        <end position="503"/>
    </location>
</feature>
<dbReference type="InterPro" id="IPR049080">
    <property type="entry name" value="MOV-10-like_beta-barrel"/>
</dbReference>
<proteinExistence type="inferred from homology"/>
<dbReference type="CDD" id="cd18078">
    <property type="entry name" value="DEXXQc_Mov10L1"/>
    <property type="match status" value="1"/>
</dbReference>
<keyword evidence="10" id="KW-0812">Transmembrane</keyword>
<feature type="domain" description="DNA2/NAM7 helicase helicase" evidence="11">
    <location>
        <begin position="546"/>
        <end position="620"/>
    </location>
</feature>
<evidence type="ECO:0000256" key="7">
    <source>
        <dbReference type="ARBA" id="ARBA00022806"/>
    </source>
</evidence>
<dbReference type="STRING" id="244447.ENSCSEP00000011274"/>
<evidence type="ECO:0000256" key="10">
    <source>
        <dbReference type="SAM" id="Phobius"/>
    </source>
</evidence>
<evidence type="ECO:0000256" key="9">
    <source>
        <dbReference type="ARBA" id="ARBA00047984"/>
    </source>
</evidence>
<dbReference type="Pfam" id="PF21634">
    <property type="entry name" value="MOV-10_beta-barrel"/>
    <property type="match status" value="1"/>
</dbReference>
<evidence type="ECO:0000256" key="1">
    <source>
        <dbReference type="ARBA" id="ARBA00004496"/>
    </source>
</evidence>
<feature type="domain" description="DNA2/NAM7 helicase-like C-terminal" evidence="12">
    <location>
        <begin position="736"/>
        <end position="927"/>
    </location>
</feature>
<evidence type="ECO:0000313" key="15">
    <source>
        <dbReference type="Proteomes" id="UP000265120"/>
    </source>
</evidence>
<dbReference type="GO" id="GO:0003724">
    <property type="term" value="F:RNA helicase activity"/>
    <property type="evidence" value="ECO:0007669"/>
    <property type="project" value="UniProtKB-EC"/>
</dbReference>
<comment type="catalytic activity">
    <reaction evidence="9">
        <text>ATP + H2O = ADP + phosphate + H(+)</text>
        <dbReference type="Rhea" id="RHEA:13065"/>
        <dbReference type="ChEBI" id="CHEBI:15377"/>
        <dbReference type="ChEBI" id="CHEBI:15378"/>
        <dbReference type="ChEBI" id="CHEBI:30616"/>
        <dbReference type="ChEBI" id="CHEBI:43474"/>
        <dbReference type="ChEBI" id="CHEBI:456216"/>
        <dbReference type="EC" id="3.6.4.13"/>
    </reaction>
</comment>
<dbReference type="InterPro" id="IPR027417">
    <property type="entry name" value="P-loop_NTPase"/>
</dbReference>
<reference evidence="14" key="3">
    <citation type="submission" date="2025-09" db="UniProtKB">
        <authorList>
            <consortium name="Ensembl"/>
        </authorList>
    </citation>
    <scope>IDENTIFICATION</scope>
</reference>
<dbReference type="EC" id="3.6.4.13" evidence="3"/>
<dbReference type="Proteomes" id="UP000265120">
    <property type="component" value="Chromosome 6"/>
</dbReference>
<dbReference type="Ensembl" id="ENSCSET00000011412.1">
    <property type="protein sequence ID" value="ENSCSEP00000011274.1"/>
    <property type="gene ID" value="ENSCSEG00000007228.1"/>
</dbReference>
<dbReference type="Gene3D" id="3.40.50.300">
    <property type="entry name" value="P-loop containing nucleotide triphosphate hydrolases"/>
    <property type="match status" value="2"/>
</dbReference>
<dbReference type="GO" id="GO:0005737">
    <property type="term" value="C:cytoplasm"/>
    <property type="evidence" value="ECO:0007669"/>
    <property type="project" value="UniProtKB-SubCell"/>
</dbReference>
<comment type="subcellular location">
    <subcellularLocation>
        <location evidence="1">Cytoplasm</location>
    </subcellularLocation>
</comment>
<dbReference type="OMA" id="VDDCWRH"/>
<reference evidence="14 15" key="1">
    <citation type="journal article" date="2014" name="Nat. Genet.">
        <title>Whole-genome sequence of a flatfish provides insights into ZW sex chromosome evolution and adaptation to a benthic lifestyle.</title>
        <authorList>
            <person name="Chen S."/>
            <person name="Zhang G."/>
            <person name="Shao C."/>
            <person name="Huang Q."/>
            <person name="Liu G."/>
            <person name="Zhang P."/>
            <person name="Song W."/>
            <person name="An N."/>
            <person name="Chalopin D."/>
            <person name="Volff J.N."/>
            <person name="Hong Y."/>
            <person name="Li Q."/>
            <person name="Sha Z."/>
            <person name="Zhou H."/>
            <person name="Xie M."/>
            <person name="Yu Q."/>
            <person name="Liu Y."/>
            <person name="Xiang H."/>
            <person name="Wang N."/>
            <person name="Wu K."/>
            <person name="Yang C."/>
            <person name="Zhou Q."/>
            <person name="Liao X."/>
            <person name="Yang L."/>
            <person name="Hu Q."/>
            <person name="Zhang J."/>
            <person name="Meng L."/>
            <person name="Jin L."/>
            <person name="Tian Y."/>
            <person name="Lian J."/>
            <person name="Yang J."/>
            <person name="Miao G."/>
            <person name="Liu S."/>
            <person name="Liang Z."/>
            <person name="Yan F."/>
            <person name="Li Y."/>
            <person name="Sun B."/>
            <person name="Zhang H."/>
            <person name="Zhang J."/>
            <person name="Zhu Y."/>
            <person name="Du M."/>
            <person name="Zhao Y."/>
            <person name="Schartl M."/>
            <person name="Tang Q."/>
            <person name="Wang J."/>
        </authorList>
    </citation>
    <scope>NUCLEOTIDE SEQUENCE</scope>
</reference>
<keyword evidence="15" id="KW-1185">Reference proteome</keyword>
<dbReference type="InParanoid" id="A0A3P8VAR5"/>
<keyword evidence="10" id="KW-1133">Transmembrane helix</keyword>
<dbReference type="CDD" id="cd18808">
    <property type="entry name" value="SF1_C_Upf1"/>
    <property type="match status" value="1"/>
</dbReference>
<sequence>MIDDAVYFTNEQVLGGFLLKEGDIVNATAVRDRSTSNPVVKVEKSADAWEDEGKASLEADTLRLQPLIGTVTSYDGAGGYINQTTYFSRYAPMKGDWVHAKYFVNPTDWTTRAHSVAPLRYCRLDQVIFSRCNLYDSVFFCLDSLLLPTHYQPLPGHMVNLVMLESSQALYSWRALCMAPCLVSSLSERPSDTKTHIILENKQDLDVSDYGQQFGELLIGERRYLVLWIQNKGSETHRLLYCDFAGWDSEEQFYLVTLKDSTLQKQASTENCPESQSVLDSFEKQENNDKALQKAVDVPGVRREERELDIQPGERVSVTIASQMTNFCKIRSLRFFIFQYKYFSNFLLCFWNLFCILVYAFRLSKRKMPHFLPRFAVPQSLKDCIEAQGDVLVFQPLLGEVLSPSNMHARFSTLLWLEELHAERELREFNISGALLRKGAAYLHLVVNGLAEGRPSLSIGEDVSILKKARSDGLVVEYISSVAEINDEEVSLRLNFEFQRNYLGEPLDVYTSGINIYVVKKENDLFPDSRPQCKPIPSRGNFFNPELNPSQREAVKRILEGECRPTPYVLFGPPGTGKTITLIEAILQVYHYVPSSRVLVCTPSNSAADLICVRLHDSGFLDCGSLARVNASCRHIESIPDVLQRYSRAGEDIRQASFHRIVVSTCSSAGMFHNLGIHVGHFTHVFLDEAGQATEPESLIPISLVSEKHGQIVLAGDPCQLGPVIKSKVAVAFGLGVSLLERLMASPLYSRHDWGYNPKLVTKLNYNYRSHEALLKLPSKLFYQEELYCKAPSAVVESLCLWKKLPQKGLPLLFHGVRVTKIYCCQLAKKLHRPVNASDIGIIAPYKKQCEKIRMLLVKVGLSDIKVGSVEEFQGQEFLVIIMSTVRSNESMQNEDLQSSLGFLANPKRFNVAITRSKALLLIVGNPHILVKDLCFRALLQYCFINGAYLGCDPPPLLRESQMYVKHDLHIRFFLYRF</sequence>
<dbReference type="SUPFAM" id="SSF52540">
    <property type="entry name" value="P-loop containing nucleoside triphosphate hydrolases"/>
    <property type="match status" value="1"/>
</dbReference>
<reference evidence="14" key="2">
    <citation type="submission" date="2025-08" db="UniProtKB">
        <authorList>
            <consortium name="Ensembl"/>
        </authorList>
    </citation>
    <scope>IDENTIFICATION</scope>
</reference>
<evidence type="ECO:0000259" key="12">
    <source>
        <dbReference type="Pfam" id="PF13087"/>
    </source>
</evidence>
<dbReference type="Pfam" id="PF13087">
    <property type="entry name" value="AAA_12"/>
    <property type="match status" value="1"/>
</dbReference>
<dbReference type="Pfam" id="PF13086">
    <property type="entry name" value="AAA_11"/>
    <property type="match status" value="2"/>
</dbReference>
<keyword evidence="8" id="KW-0067">ATP-binding</keyword>
<keyword evidence="10" id="KW-0472">Membrane</keyword>
<dbReference type="AlphaFoldDB" id="A0A3P8VAR5"/>
<evidence type="ECO:0000256" key="6">
    <source>
        <dbReference type="ARBA" id="ARBA00022801"/>
    </source>
</evidence>
<name>A0A3P8VAR5_CYNSE</name>